<dbReference type="OrthoDB" id="9814427at2"/>
<dbReference type="EMBL" id="AGEJ01000024">
    <property type="protein sequence ID" value="EMD16245.1"/>
    <property type="molecule type" value="Genomic_DNA"/>
</dbReference>
<dbReference type="STRING" id="999415.HMPREF9943_01648"/>
<organism evidence="6 7">
    <name type="scientific">Eggerthia catenaformis OT 569 = DSM 20559</name>
    <dbReference type="NCBI Taxonomy" id="999415"/>
    <lineage>
        <taxon>Bacteria</taxon>
        <taxon>Bacillati</taxon>
        <taxon>Bacillota</taxon>
        <taxon>Erysipelotrichia</taxon>
        <taxon>Erysipelotrichales</taxon>
        <taxon>Coprobacillaceae</taxon>
        <taxon>Eggerthia</taxon>
    </lineage>
</organism>
<dbReference type="PANTHER" id="PTHR46847">
    <property type="entry name" value="D-ALLOSE-BINDING PERIPLASMIC PROTEIN-RELATED"/>
    <property type="match status" value="1"/>
</dbReference>
<keyword evidence="4" id="KW-1133">Transmembrane helix</keyword>
<dbReference type="CDD" id="cd19971">
    <property type="entry name" value="PBP1_ABC_sugar_binding-like"/>
    <property type="match status" value="1"/>
</dbReference>
<dbReference type="BioCyc" id="ECAT999415-HMP:GTTI-1709-MONOMER"/>
<dbReference type="AlphaFoldDB" id="M2PZY3"/>
<proteinExistence type="inferred from homology"/>
<gene>
    <name evidence="6" type="ORF">HMPREF9943_01648</name>
</gene>
<keyword evidence="4" id="KW-0472">Membrane</keyword>
<accession>M2PZY3</accession>
<evidence type="ECO:0000256" key="3">
    <source>
        <dbReference type="ARBA" id="ARBA00022729"/>
    </source>
</evidence>
<dbReference type="SUPFAM" id="SSF53822">
    <property type="entry name" value="Periplasmic binding protein-like I"/>
    <property type="match status" value="1"/>
</dbReference>
<evidence type="ECO:0000313" key="6">
    <source>
        <dbReference type="EMBL" id="EMD16245.1"/>
    </source>
</evidence>
<dbReference type="InterPro" id="IPR028082">
    <property type="entry name" value="Peripla_BP_I"/>
</dbReference>
<reference evidence="6 7" key="1">
    <citation type="submission" date="2013-02" db="EMBL/GenBank/DDBJ databases">
        <title>The Genome Sequence of Lactobacillus catenaformis F0143.</title>
        <authorList>
            <consortium name="The Broad Institute Genome Sequencing Platform"/>
            <person name="Earl A."/>
            <person name="Ward D."/>
            <person name="Feldgarden M."/>
            <person name="Gevers D."/>
            <person name="Izard J."/>
            <person name="Blanton J.M."/>
            <person name="Mathney J."/>
            <person name="Dewhirst F.E."/>
            <person name="Young S.K."/>
            <person name="Zeng Q."/>
            <person name="Gargeya S."/>
            <person name="Fitzgerald M."/>
            <person name="Haas B."/>
            <person name="Abouelleil A."/>
            <person name="Alvarado L."/>
            <person name="Arachchi H.M."/>
            <person name="Berlin A."/>
            <person name="Chapman S.B."/>
            <person name="Gearin G."/>
            <person name="Goldberg J."/>
            <person name="Griggs A."/>
            <person name="Gujja S."/>
            <person name="Hansen M."/>
            <person name="Heiman D."/>
            <person name="Howarth C."/>
            <person name="Larimer J."/>
            <person name="Lui A."/>
            <person name="MacDonald P.J.P."/>
            <person name="McCowen C."/>
            <person name="Montmayeur A."/>
            <person name="Murphy C."/>
            <person name="Neiman D."/>
            <person name="Pearson M."/>
            <person name="Priest M."/>
            <person name="Roberts A."/>
            <person name="Saif S."/>
            <person name="Shea T."/>
            <person name="Sisk P."/>
            <person name="Stolte C."/>
            <person name="Sykes S."/>
            <person name="Wortman J."/>
            <person name="Nusbaum C."/>
            <person name="Birren B."/>
        </authorList>
    </citation>
    <scope>NUCLEOTIDE SEQUENCE [LARGE SCALE GENOMIC DNA]</scope>
    <source>
        <strain evidence="6 7">OT 569</strain>
    </source>
</reference>
<feature type="domain" description="Periplasmic binding protein" evidence="5">
    <location>
        <begin position="41"/>
        <end position="294"/>
    </location>
</feature>
<dbReference type="Gene3D" id="3.40.50.2300">
    <property type="match status" value="2"/>
</dbReference>
<dbReference type="GO" id="GO:0030246">
    <property type="term" value="F:carbohydrate binding"/>
    <property type="evidence" value="ECO:0007669"/>
    <property type="project" value="UniProtKB-ARBA"/>
</dbReference>
<evidence type="ECO:0000313" key="7">
    <source>
        <dbReference type="Proteomes" id="UP000011758"/>
    </source>
</evidence>
<protein>
    <recommendedName>
        <fullName evidence="5">Periplasmic binding protein domain-containing protein</fullName>
    </recommendedName>
</protein>
<feature type="transmembrane region" description="Helical" evidence="4">
    <location>
        <begin position="6"/>
        <end position="29"/>
    </location>
</feature>
<dbReference type="PANTHER" id="PTHR46847:SF1">
    <property type="entry name" value="D-ALLOSE-BINDING PERIPLASMIC PROTEIN-RELATED"/>
    <property type="match status" value="1"/>
</dbReference>
<sequence>MNIKKYTIIFWSILSFIIVSIIFGCYRYLPVFSKQYKIGATYMTMNNSFYTALNEQVVKKVSENSDILYTRDPALDSARQAKQIRKLVDEGIDGLIINPVDGNDKQINAAVDYAKKKHIKIVIVDSQLYKNDSPDTTILSNNYDAGVLCAKDMMKEVKSAHILLLEHRSAYSAVDRIRGFEDTIKGNKNYHIAARADCLGQTELAMPKVQEVIKKGISFNVIMALNDPSALGALASLENNNLHHKVYVYGVDGSPDVKRLLKETSYVQATAAQSPLTMGQKAIESIYKLLASKKVSRQIIVPVSLITRKMINDYDISGWQ</sequence>
<comment type="caution">
    <text evidence="6">The sequence shown here is derived from an EMBL/GenBank/DDBJ whole genome shotgun (WGS) entry which is preliminary data.</text>
</comment>
<name>M2PZY3_9FIRM</name>
<evidence type="ECO:0000259" key="5">
    <source>
        <dbReference type="Pfam" id="PF13407"/>
    </source>
</evidence>
<keyword evidence="4" id="KW-0812">Transmembrane</keyword>
<evidence type="ECO:0000256" key="1">
    <source>
        <dbReference type="ARBA" id="ARBA00004196"/>
    </source>
</evidence>
<evidence type="ECO:0000256" key="2">
    <source>
        <dbReference type="ARBA" id="ARBA00007639"/>
    </source>
</evidence>
<dbReference type="GO" id="GO:0030313">
    <property type="term" value="C:cell envelope"/>
    <property type="evidence" value="ECO:0007669"/>
    <property type="project" value="UniProtKB-SubCell"/>
</dbReference>
<keyword evidence="3" id="KW-0732">Signal</keyword>
<dbReference type="PATRIC" id="fig|999415.3.peg.1675"/>
<dbReference type="eggNOG" id="COG1879">
    <property type="taxonomic scope" value="Bacteria"/>
</dbReference>
<dbReference type="PROSITE" id="PS51257">
    <property type="entry name" value="PROKAR_LIPOPROTEIN"/>
    <property type="match status" value="1"/>
</dbReference>
<dbReference type="Pfam" id="PF13407">
    <property type="entry name" value="Peripla_BP_4"/>
    <property type="match status" value="1"/>
</dbReference>
<evidence type="ECO:0000256" key="4">
    <source>
        <dbReference type="SAM" id="Phobius"/>
    </source>
</evidence>
<dbReference type="RefSeq" id="WP_004803951.1">
    <property type="nucleotide sequence ID" value="NZ_AUGJ01000021.1"/>
</dbReference>
<keyword evidence="7" id="KW-1185">Reference proteome</keyword>
<dbReference type="Proteomes" id="UP000011758">
    <property type="component" value="Unassembled WGS sequence"/>
</dbReference>
<dbReference type="InterPro" id="IPR025997">
    <property type="entry name" value="SBP_2_dom"/>
</dbReference>
<comment type="similarity">
    <text evidence="2">Belongs to the bacterial solute-binding protein 2 family.</text>
</comment>
<comment type="subcellular location">
    <subcellularLocation>
        <location evidence="1">Cell envelope</location>
    </subcellularLocation>
</comment>